<keyword evidence="2" id="KW-1185">Reference proteome</keyword>
<proteinExistence type="predicted"/>
<name>A0A814S8I5_9BILA</name>
<evidence type="ECO:0000313" key="2">
    <source>
        <dbReference type="Proteomes" id="UP000663879"/>
    </source>
</evidence>
<organism evidence="1 2">
    <name type="scientific">Brachionus calyciflorus</name>
    <dbReference type="NCBI Taxonomy" id="104777"/>
    <lineage>
        <taxon>Eukaryota</taxon>
        <taxon>Metazoa</taxon>
        <taxon>Spiralia</taxon>
        <taxon>Gnathifera</taxon>
        <taxon>Rotifera</taxon>
        <taxon>Eurotatoria</taxon>
        <taxon>Monogononta</taxon>
        <taxon>Pseudotrocha</taxon>
        <taxon>Ploima</taxon>
        <taxon>Brachionidae</taxon>
        <taxon>Brachionus</taxon>
    </lineage>
</organism>
<accession>A0A814S8I5</accession>
<reference evidence="1" key="1">
    <citation type="submission" date="2021-02" db="EMBL/GenBank/DDBJ databases">
        <authorList>
            <person name="Nowell W R."/>
        </authorList>
    </citation>
    <scope>NUCLEOTIDE SEQUENCE</scope>
    <source>
        <strain evidence="1">Ploen Becks lab</strain>
    </source>
</reference>
<dbReference type="AlphaFoldDB" id="A0A814S8I5"/>
<dbReference type="EMBL" id="CAJNOC010010963">
    <property type="protein sequence ID" value="CAF1144640.1"/>
    <property type="molecule type" value="Genomic_DNA"/>
</dbReference>
<dbReference type="Proteomes" id="UP000663879">
    <property type="component" value="Unassembled WGS sequence"/>
</dbReference>
<protein>
    <submittedName>
        <fullName evidence="1">Uncharacterized protein</fullName>
    </submittedName>
</protein>
<evidence type="ECO:0000313" key="1">
    <source>
        <dbReference type="EMBL" id="CAF1144640.1"/>
    </source>
</evidence>
<comment type="caution">
    <text evidence="1">The sequence shown here is derived from an EMBL/GenBank/DDBJ whole genome shotgun (WGS) entry which is preliminary data.</text>
</comment>
<sequence>MKKFYERTSQSFDVLSSDEYIDIDNCEPTGENLSLDDIINLVKDEDEIEEISNENKDINDEDPKTVSKKDLLSSIENLESFFMNCKYVSENHLFCLNQLKDSLEEIIDNNRIQSKISDFFIK</sequence>
<gene>
    <name evidence="1" type="ORF">OXX778_LOCUS23044</name>
</gene>